<keyword evidence="2" id="KW-1185">Reference proteome</keyword>
<gene>
    <name evidence="1" type="ORF">WISP_08840</name>
</gene>
<accession>A0ABQ9DT98</accession>
<dbReference type="Proteomes" id="UP001145742">
    <property type="component" value="Unassembled WGS sequence"/>
</dbReference>
<name>A0ABQ9DT98_9PASS</name>
<protein>
    <submittedName>
        <fullName evidence="1">Rna-directed dna polymerase from mobile element jockey-like</fullName>
    </submittedName>
</protein>
<sequence>MGDLVTWDVEKAEVLNDFFAPVFTVKCSRHTAHIAEVADGKDRDWENEEPSAVEDQVQDHLQNLKVYKSRGPDNIQQGSQGNCRGTGKNIIHCI</sequence>
<comment type="caution">
    <text evidence="1">The sequence shown here is derived from an EMBL/GenBank/DDBJ whole genome shotgun (WGS) entry which is preliminary data.</text>
</comment>
<evidence type="ECO:0000313" key="2">
    <source>
        <dbReference type="Proteomes" id="UP001145742"/>
    </source>
</evidence>
<reference evidence="1" key="1">
    <citation type="submission" date="2019-10" db="EMBL/GenBank/DDBJ databases">
        <authorList>
            <person name="Soares A.E.R."/>
            <person name="Aleixo A."/>
            <person name="Schneider P."/>
            <person name="Miyaki C.Y."/>
            <person name="Schneider M.P."/>
            <person name="Mello C."/>
            <person name="Vasconcelos A.T.R."/>
        </authorList>
    </citation>
    <scope>NUCLEOTIDE SEQUENCE</scope>
    <source>
        <tissue evidence="1">Muscle</tissue>
    </source>
</reference>
<organism evidence="1 2">
    <name type="scientific">Willisornis vidua</name>
    <name type="common">Xingu scale-backed antbird</name>
    <dbReference type="NCBI Taxonomy" id="1566151"/>
    <lineage>
        <taxon>Eukaryota</taxon>
        <taxon>Metazoa</taxon>
        <taxon>Chordata</taxon>
        <taxon>Craniata</taxon>
        <taxon>Vertebrata</taxon>
        <taxon>Euteleostomi</taxon>
        <taxon>Archelosauria</taxon>
        <taxon>Archosauria</taxon>
        <taxon>Dinosauria</taxon>
        <taxon>Saurischia</taxon>
        <taxon>Theropoda</taxon>
        <taxon>Coelurosauria</taxon>
        <taxon>Aves</taxon>
        <taxon>Neognathae</taxon>
        <taxon>Neoaves</taxon>
        <taxon>Telluraves</taxon>
        <taxon>Australaves</taxon>
        <taxon>Passeriformes</taxon>
        <taxon>Thamnophilidae</taxon>
        <taxon>Willisornis</taxon>
    </lineage>
</organism>
<proteinExistence type="predicted"/>
<dbReference type="EMBL" id="WHWB01032014">
    <property type="protein sequence ID" value="KAJ7427222.1"/>
    <property type="molecule type" value="Genomic_DNA"/>
</dbReference>
<evidence type="ECO:0000313" key="1">
    <source>
        <dbReference type="EMBL" id="KAJ7427222.1"/>
    </source>
</evidence>